<comment type="caution">
    <text evidence="1">The sequence shown here is derived from an EMBL/GenBank/DDBJ whole genome shotgun (WGS) entry which is preliminary data.</text>
</comment>
<gene>
    <name evidence="1" type="ORF">AVEN_33188_1</name>
</gene>
<organism evidence="1 2">
    <name type="scientific">Araneus ventricosus</name>
    <name type="common">Orbweaver spider</name>
    <name type="synonym">Epeira ventricosa</name>
    <dbReference type="NCBI Taxonomy" id="182803"/>
    <lineage>
        <taxon>Eukaryota</taxon>
        <taxon>Metazoa</taxon>
        <taxon>Ecdysozoa</taxon>
        <taxon>Arthropoda</taxon>
        <taxon>Chelicerata</taxon>
        <taxon>Arachnida</taxon>
        <taxon>Araneae</taxon>
        <taxon>Araneomorphae</taxon>
        <taxon>Entelegynae</taxon>
        <taxon>Araneoidea</taxon>
        <taxon>Araneidae</taxon>
        <taxon>Araneus</taxon>
    </lineage>
</organism>
<accession>A0A4Y2MB63</accession>
<dbReference type="Proteomes" id="UP000499080">
    <property type="component" value="Unassembled WGS sequence"/>
</dbReference>
<dbReference type="OrthoDB" id="6423597at2759"/>
<sequence>MKTHLRRTIGAHLFTSEEFLTLVTQVEACLNSRPVVTISKDPNDFSPLTPGHFLIWTALTDVPEPNVIDDKIAPATPWRLIQQLFQHFWRLWSLDYLSQL</sequence>
<evidence type="ECO:0000313" key="1">
    <source>
        <dbReference type="EMBL" id="GBN24345.1"/>
    </source>
</evidence>
<evidence type="ECO:0008006" key="3">
    <source>
        <dbReference type="Google" id="ProtNLM"/>
    </source>
</evidence>
<dbReference type="EMBL" id="BGPR01007106">
    <property type="protein sequence ID" value="GBN24345.1"/>
    <property type="molecule type" value="Genomic_DNA"/>
</dbReference>
<dbReference type="PANTHER" id="PTHR47331">
    <property type="entry name" value="PHD-TYPE DOMAIN-CONTAINING PROTEIN"/>
    <property type="match status" value="1"/>
</dbReference>
<name>A0A4Y2MB63_ARAVE</name>
<dbReference type="AlphaFoldDB" id="A0A4Y2MB63"/>
<reference evidence="1 2" key="1">
    <citation type="journal article" date="2019" name="Sci. Rep.">
        <title>Orb-weaving spider Araneus ventricosus genome elucidates the spidroin gene catalogue.</title>
        <authorList>
            <person name="Kono N."/>
            <person name="Nakamura H."/>
            <person name="Ohtoshi R."/>
            <person name="Moran D.A.P."/>
            <person name="Shinohara A."/>
            <person name="Yoshida Y."/>
            <person name="Fujiwara M."/>
            <person name="Mori M."/>
            <person name="Tomita M."/>
            <person name="Arakawa K."/>
        </authorList>
    </citation>
    <scope>NUCLEOTIDE SEQUENCE [LARGE SCALE GENOMIC DNA]</scope>
</reference>
<keyword evidence="2" id="KW-1185">Reference proteome</keyword>
<proteinExistence type="predicted"/>
<evidence type="ECO:0000313" key="2">
    <source>
        <dbReference type="Proteomes" id="UP000499080"/>
    </source>
</evidence>
<protein>
    <recommendedName>
        <fullName evidence="3">DUF5641 domain-containing protein</fullName>
    </recommendedName>
</protein>